<dbReference type="Proteomes" id="UP000003759">
    <property type="component" value="Chromosome"/>
</dbReference>
<reference evidence="2 3" key="1">
    <citation type="journal article" date="2012" name="BMC Genomics">
        <title>Comparative genomics of Brachyspira pilosicoli strains: genome rearrangements, reductions and correlation of genetic compliment with phenotypic diversity.</title>
        <authorList>
            <person name="Mappley L.J."/>
            <person name="Black M.L."/>
            <person name="Abuoun M."/>
            <person name="Darby A.C."/>
            <person name="Woodward M.J."/>
            <person name="Parkhill J."/>
            <person name="Turner A.K."/>
            <person name="Bellgard M.I."/>
            <person name="La T."/>
            <person name="Phillips N.D."/>
            <person name="La Ragione R.M."/>
            <person name="Hampson D.J."/>
        </authorList>
    </citation>
    <scope>NUCLEOTIDE SEQUENCE [LARGE SCALE GENOMIC DNA]</scope>
    <source>
        <strain evidence="2">WesB</strain>
    </source>
</reference>
<dbReference type="Gene3D" id="3.40.50.300">
    <property type="entry name" value="P-loop containing nucleotide triphosphate hydrolases"/>
    <property type="match status" value="1"/>
</dbReference>
<evidence type="ECO:0000313" key="2">
    <source>
        <dbReference type="EMBL" id="CCG57854.1"/>
    </source>
</evidence>
<evidence type="ECO:0000313" key="3">
    <source>
        <dbReference type="Proteomes" id="UP000003759"/>
    </source>
</evidence>
<dbReference type="SUPFAM" id="SSF52540">
    <property type="entry name" value="P-loop containing nucleoside triphosphate hydrolases"/>
    <property type="match status" value="1"/>
</dbReference>
<dbReference type="OrthoDB" id="354197at2"/>
<dbReference type="KEGG" id="bpw:WESB_2392"/>
<proteinExistence type="predicted"/>
<dbReference type="PANTHER" id="PTHR43581">
    <property type="entry name" value="ATP/GTP PHOSPHATASE"/>
    <property type="match status" value="1"/>
</dbReference>
<dbReference type="InterPro" id="IPR041685">
    <property type="entry name" value="AAA_GajA/Old/RecF-like"/>
</dbReference>
<dbReference type="PATRIC" id="fig|1161918.5.peg.1906"/>
<dbReference type="AlphaFoldDB" id="K0JLD1"/>
<dbReference type="InterPro" id="IPR027417">
    <property type="entry name" value="P-loop_NTPase"/>
</dbReference>
<protein>
    <submittedName>
        <fullName evidence="2">ABC transporter ATP-binding protein</fullName>
    </submittedName>
</protein>
<dbReference type="GO" id="GO:0005524">
    <property type="term" value="F:ATP binding"/>
    <property type="evidence" value="ECO:0007669"/>
    <property type="project" value="UniProtKB-KW"/>
</dbReference>
<name>K0JLD1_BRAPL</name>
<feature type="domain" description="Endonuclease GajA/Old nuclease/RecF-like AAA" evidence="1">
    <location>
        <begin position="2"/>
        <end position="352"/>
    </location>
</feature>
<evidence type="ECO:0000259" key="1">
    <source>
        <dbReference type="Pfam" id="PF13175"/>
    </source>
</evidence>
<keyword evidence="2" id="KW-0067">ATP-binding</keyword>
<keyword evidence="2" id="KW-0547">Nucleotide-binding</keyword>
<sequence>MKLNIKNLGRIKEAEIKIDGITIIAGENNTGKTTVGKVLFSCFNLLNNLEKDIYSDKKYSVQKEVYNLYHLLLKYIIITSEIDKIFDDISDNLYSYYINTKKNIYDILIDSFKEYVDIKDKNVVNSIKKTAKKIEEYINIPDEKIGYKKIEEYFNEMFNKQINSRIERDTIAEINILDLYFKFKDDECVYTNLNYSNKRNIYFIDNPFIFDRNDYPYSLSIQESHLINNILYSEKPSTSDKILTEEKLKNIYDKLSNAVNGKIVEKDKDFYLEEDFLYEPISVHNLSAGLKSFAIIKMLLERNALKEDDILVLDEPEIHLHPKWQLLYAEIIVLLQKEFNIYILITTHSPYFLEAIEMYSKLHGMQEKTNYYLSDIENKYSVFKLVNETIEDIYSLMAQPIEELEDLENSFNE</sequence>
<dbReference type="HOGENOM" id="CLU_049298_0_0_12"/>
<dbReference type="PANTHER" id="PTHR43581:SF2">
    <property type="entry name" value="EXCINUCLEASE ATPASE SUBUNIT"/>
    <property type="match status" value="1"/>
</dbReference>
<dbReference type="EMBL" id="HE793032">
    <property type="protein sequence ID" value="CCG57854.1"/>
    <property type="molecule type" value="Genomic_DNA"/>
</dbReference>
<organism evidence="2 3">
    <name type="scientific">Brachyspira pilosicoli WesB</name>
    <dbReference type="NCBI Taxonomy" id="1161918"/>
    <lineage>
        <taxon>Bacteria</taxon>
        <taxon>Pseudomonadati</taxon>
        <taxon>Spirochaetota</taxon>
        <taxon>Spirochaetia</taxon>
        <taxon>Brachyspirales</taxon>
        <taxon>Brachyspiraceae</taxon>
        <taxon>Brachyspira</taxon>
    </lineage>
</organism>
<dbReference type="Pfam" id="PF13175">
    <property type="entry name" value="AAA_15"/>
    <property type="match status" value="1"/>
</dbReference>
<accession>K0JLD1</accession>
<dbReference type="RefSeq" id="WP_014933926.1">
    <property type="nucleotide sequence ID" value="NC_018604.1"/>
</dbReference>
<dbReference type="InterPro" id="IPR051396">
    <property type="entry name" value="Bact_Antivir_Def_Nuclease"/>
</dbReference>
<gene>
    <name evidence="2" type="ORF">WESB_2392</name>
</gene>